<accession>A0A081NKV1</accession>
<sequence length="68" mass="7580">MGKPTHTSEYPLPEYIGFRRRTRGTETSKYPEEKKSIEIPLVAASERGLALKQFTALVEGSGKCRHSG</sequence>
<name>A0A081NKV1_9GAMM</name>
<gene>
    <name evidence="1" type="ORF">GZ78_03370</name>
</gene>
<keyword evidence="2" id="KW-1185">Reference proteome</keyword>
<dbReference type="AlphaFoldDB" id="A0A081NKV1"/>
<reference evidence="1 2" key="1">
    <citation type="submission" date="2014-06" db="EMBL/GenBank/DDBJ databases">
        <title>Whole Genome Sequences of Three Symbiotic Endozoicomonas Bacteria.</title>
        <authorList>
            <person name="Neave M.J."/>
            <person name="Apprill A."/>
            <person name="Voolstra C.R."/>
        </authorList>
    </citation>
    <scope>NUCLEOTIDE SEQUENCE [LARGE SCALE GENOMIC DNA]</scope>
    <source>
        <strain evidence="1 2">DSM 25634</strain>
    </source>
</reference>
<comment type="caution">
    <text evidence="1">The sequence shown here is derived from an EMBL/GenBank/DDBJ whole genome shotgun (WGS) entry which is preliminary data.</text>
</comment>
<dbReference type="Proteomes" id="UP000028073">
    <property type="component" value="Unassembled WGS sequence"/>
</dbReference>
<organism evidence="1 2">
    <name type="scientific">Endozoicomonas numazuensis</name>
    <dbReference type="NCBI Taxonomy" id="1137799"/>
    <lineage>
        <taxon>Bacteria</taxon>
        <taxon>Pseudomonadati</taxon>
        <taxon>Pseudomonadota</taxon>
        <taxon>Gammaproteobacteria</taxon>
        <taxon>Oceanospirillales</taxon>
        <taxon>Endozoicomonadaceae</taxon>
        <taxon>Endozoicomonas</taxon>
    </lineage>
</organism>
<evidence type="ECO:0000313" key="2">
    <source>
        <dbReference type="Proteomes" id="UP000028073"/>
    </source>
</evidence>
<protein>
    <submittedName>
        <fullName evidence="1">Uncharacterized protein</fullName>
    </submittedName>
</protein>
<proteinExistence type="predicted"/>
<dbReference type="EMBL" id="JOKH01000001">
    <property type="protein sequence ID" value="KEQ19074.1"/>
    <property type="molecule type" value="Genomic_DNA"/>
</dbReference>
<evidence type="ECO:0000313" key="1">
    <source>
        <dbReference type="EMBL" id="KEQ19074.1"/>
    </source>
</evidence>